<organism evidence="1 2">
    <name type="scientific">Azospirillum argentinense</name>
    <dbReference type="NCBI Taxonomy" id="2970906"/>
    <lineage>
        <taxon>Bacteria</taxon>
        <taxon>Pseudomonadati</taxon>
        <taxon>Pseudomonadota</taxon>
        <taxon>Alphaproteobacteria</taxon>
        <taxon>Rhodospirillales</taxon>
        <taxon>Azospirillaceae</taxon>
        <taxon>Azospirillum</taxon>
    </lineage>
</organism>
<dbReference type="AlphaFoldDB" id="A0A060DG47"/>
<accession>A0A060DG47</accession>
<protein>
    <submittedName>
        <fullName evidence="1">Uncharacterized protein</fullName>
    </submittedName>
</protein>
<evidence type="ECO:0000313" key="1">
    <source>
        <dbReference type="EMBL" id="AIB11807.1"/>
    </source>
</evidence>
<dbReference type="KEGG" id="abq:ABAZ39_07310"/>
<reference evidence="1 2" key="1">
    <citation type="journal article" date="2014" name="Genome Announc.">
        <title>Complete Genome Sequence of the Model Rhizosphere Strain Azospirillum brasilense Az39, Successfully Applied in Agriculture.</title>
        <authorList>
            <person name="Rivera D."/>
            <person name="Revale S."/>
            <person name="Molina R."/>
            <person name="Gualpa J."/>
            <person name="Puente M."/>
            <person name="Maroniche G."/>
            <person name="Paris G."/>
            <person name="Baker D."/>
            <person name="Clavijo B."/>
            <person name="McLay K."/>
            <person name="Spaepen S."/>
            <person name="Perticari A."/>
            <person name="Vazquez M."/>
            <person name="Wisniewski-Dye F."/>
            <person name="Watkins C."/>
            <person name="Martinez-Abarca F."/>
            <person name="Vanderleyden J."/>
            <person name="Cassan F."/>
        </authorList>
    </citation>
    <scope>NUCLEOTIDE SEQUENCE [LARGE SCALE GENOMIC DNA]</scope>
    <source>
        <strain evidence="1 2">Az39</strain>
    </source>
</reference>
<dbReference type="EMBL" id="CP007793">
    <property type="protein sequence ID" value="AIB11807.1"/>
    <property type="molecule type" value="Genomic_DNA"/>
</dbReference>
<gene>
    <name evidence="1" type="ORF">ABAZ39_07310</name>
</gene>
<name>A0A060DG47_9PROT</name>
<proteinExistence type="predicted"/>
<evidence type="ECO:0000313" key="2">
    <source>
        <dbReference type="Proteomes" id="UP000027186"/>
    </source>
</evidence>
<sequence>MVLALVSVAVLAGCRSSREVAAGEFAALSAKCGLPTLATTGPNFRERLPEEEAASRYQCVAEGFAASPALAQNPNADLVRYTIALSEVLTKQVARGLDPAMAELQFAEKEAEMKSAAALRRSAAQAAESAAISDALDTLKRMQPSQPVGPPPPVQVAPFSCRKNALTGNLNCW</sequence>
<dbReference type="Proteomes" id="UP000027186">
    <property type="component" value="Chromosome"/>
</dbReference>